<comment type="caution">
    <text evidence="4">The sequence shown here is derived from an EMBL/GenBank/DDBJ whole genome shotgun (WGS) entry which is preliminary data.</text>
</comment>
<evidence type="ECO:0000313" key="5">
    <source>
        <dbReference type="Proteomes" id="UP001500928"/>
    </source>
</evidence>
<dbReference type="Gene3D" id="3.40.50.720">
    <property type="entry name" value="NAD(P)-binding Rossmann-like Domain"/>
    <property type="match status" value="1"/>
</dbReference>
<keyword evidence="5" id="KW-1185">Reference proteome</keyword>
<protein>
    <submittedName>
        <fullName evidence="4">TIGR01777 family oxidoreductase</fullName>
    </submittedName>
</protein>
<dbReference type="NCBIfam" id="TIGR01777">
    <property type="entry name" value="yfcH"/>
    <property type="match status" value="1"/>
</dbReference>
<accession>A0ABP9ANY4</accession>
<reference evidence="5" key="1">
    <citation type="journal article" date="2019" name="Int. J. Syst. Evol. Microbiol.">
        <title>The Global Catalogue of Microorganisms (GCM) 10K type strain sequencing project: providing services to taxonomists for standard genome sequencing and annotation.</title>
        <authorList>
            <consortium name="The Broad Institute Genomics Platform"/>
            <consortium name="The Broad Institute Genome Sequencing Center for Infectious Disease"/>
            <person name="Wu L."/>
            <person name="Ma J."/>
        </authorList>
    </citation>
    <scope>NUCLEOTIDE SEQUENCE [LARGE SCALE GENOMIC DNA]</scope>
    <source>
        <strain evidence="5">JCM 17979</strain>
    </source>
</reference>
<dbReference type="InterPro" id="IPR010099">
    <property type="entry name" value="SDR39U1"/>
</dbReference>
<gene>
    <name evidence="4" type="ORF">GCM10023200_16750</name>
</gene>
<dbReference type="Pfam" id="PF01370">
    <property type="entry name" value="Epimerase"/>
    <property type="match status" value="1"/>
</dbReference>
<dbReference type="RefSeq" id="WP_345412908.1">
    <property type="nucleotide sequence ID" value="NZ_BAABHO010000010.1"/>
</dbReference>
<feature type="domain" description="DUF1731" evidence="3">
    <location>
        <begin position="261"/>
        <end position="298"/>
    </location>
</feature>
<evidence type="ECO:0000256" key="1">
    <source>
        <dbReference type="ARBA" id="ARBA00009353"/>
    </source>
</evidence>
<feature type="domain" description="NAD-dependent epimerase/dehydratase" evidence="2">
    <location>
        <begin position="5"/>
        <end position="218"/>
    </location>
</feature>
<dbReference type="Pfam" id="PF08338">
    <property type="entry name" value="DUF1731"/>
    <property type="match status" value="1"/>
</dbReference>
<evidence type="ECO:0000259" key="2">
    <source>
        <dbReference type="Pfam" id="PF01370"/>
    </source>
</evidence>
<evidence type="ECO:0000313" key="4">
    <source>
        <dbReference type="EMBL" id="GAA4783871.1"/>
    </source>
</evidence>
<dbReference type="PANTHER" id="PTHR11092">
    <property type="entry name" value="SUGAR NUCLEOTIDE EPIMERASE RELATED"/>
    <property type="match status" value="1"/>
</dbReference>
<dbReference type="EMBL" id="BAABHO010000010">
    <property type="protein sequence ID" value="GAA4783871.1"/>
    <property type="molecule type" value="Genomic_DNA"/>
</dbReference>
<dbReference type="InterPro" id="IPR036291">
    <property type="entry name" value="NAD(P)-bd_dom_sf"/>
</dbReference>
<sequence>MTDQVVVTGASGWVGGHVCRVLHRLGWDVVGVSRTPDRARAAHPSWRWIGVGDELESAVTEAGRVINLAGRNVFEQPWTPEFVAAMRASRVGTTARVVDALGRTRVANPVLVSASGFLVCGDGGEAPLDDDRPASRELVLGDVYTDWEATARAAEGPARVAILRLGVVLGPDHGAFPQLRAPFDAGQGVVLGSGWQWVPWVHLVDAVGLLVEALTDPRYRGVVNAVAPQPARHDDVARALGEALGVPWQSWVPDDQVVASLGGAAELLVHSHRLVPRRALEIGFEFAHPDIAGAVKDLVAAAPPHTEEKSWTD</sequence>
<dbReference type="Proteomes" id="UP001500928">
    <property type="component" value="Unassembled WGS sequence"/>
</dbReference>
<dbReference type="InterPro" id="IPR001509">
    <property type="entry name" value="Epimerase_deHydtase"/>
</dbReference>
<evidence type="ECO:0000259" key="3">
    <source>
        <dbReference type="Pfam" id="PF08338"/>
    </source>
</evidence>
<proteinExistence type="inferred from homology"/>
<name>A0ABP9ANY4_9PSEU</name>
<comment type="similarity">
    <text evidence="1">Belongs to the NAD(P)-dependent epimerase/dehydratase family. SDR39U1 subfamily.</text>
</comment>
<dbReference type="PANTHER" id="PTHR11092:SF0">
    <property type="entry name" value="EPIMERASE FAMILY PROTEIN SDR39U1"/>
    <property type="match status" value="1"/>
</dbReference>
<dbReference type="SUPFAM" id="SSF51735">
    <property type="entry name" value="NAD(P)-binding Rossmann-fold domains"/>
    <property type="match status" value="1"/>
</dbReference>
<organism evidence="4 5">
    <name type="scientific">Actinomycetospora chlora</name>
    <dbReference type="NCBI Taxonomy" id="663608"/>
    <lineage>
        <taxon>Bacteria</taxon>
        <taxon>Bacillati</taxon>
        <taxon>Actinomycetota</taxon>
        <taxon>Actinomycetes</taxon>
        <taxon>Pseudonocardiales</taxon>
        <taxon>Pseudonocardiaceae</taxon>
        <taxon>Actinomycetospora</taxon>
    </lineage>
</organism>
<dbReference type="InterPro" id="IPR013549">
    <property type="entry name" value="DUF1731"/>
</dbReference>